<dbReference type="Proteomes" id="UP000184394">
    <property type="component" value="Unassembled WGS sequence"/>
</dbReference>
<dbReference type="InterPro" id="IPR050833">
    <property type="entry name" value="Poly_Biosynth_Transport"/>
</dbReference>
<evidence type="ECO:0000313" key="8">
    <source>
        <dbReference type="EMBL" id="SHM58619.1"/>
    </source>
</evidence>
<feature type="transmembrane region" description="Helical" evidence="7">
    <location>
        <begin position="43"/>
        <end position="67"/>
    </location>
</feature>
<dbReference type="Pfam" id="PF13440">
    <property type="entry name" value="Polysacc_synt_3"/>
    <property type="match status" value="1"/>
</dbReference>
<sequence length="484" mass="54966">MSSRDTVVKNLFWRLGERFGAKMVQFLVQIVLAKMLAPKLMGTIGLILVFIEILQIFIESGLGNALIQKKDADDLDFSSVFYFNCLICGLAYLLMFFAAPFIADFYEKPELTPIIRVMSLVLIVSGMKNVQQAYVSKNMMFKRFFFATLIGTIVAAVVGIAMAYTGFGLWAIVAQNLVNITIDTIILWITVKWRPKKCFSFQRLKYLYSYGWKLFASSLMEVIYLKLRNLIIGKKYSDESLAFYTYGEYFPQFITSILNSSLDSVLLPSMAKVQDSRENVKNMTRRSIKIGTFLMMPFMVGIMVCAEPIVKIVLTPDWLPIIPYLRILCISYAFMPIHTANLNAIKAIGRSDTYLKLEVIKKFVDFGAIIATMFISVKAMVYGMLVSSVISQVINAWPNKKLLNYSYLEQVVDMLPQILASAVMGGVVYLVNFTGLHDILRLVIQVPLGVIVYLLCSKLMHIDSYEYLVDTLKSLLNRKKDKEI</sequence>
<gene>
    <name evidence="8" type="ORF">SAMN04487860_10718</name>
</gene>
<evidence type="ECO:0000256" key="3">
    <source>
        <dbReference type="ARBA" id="ARBA00022475"/>
    </source>
</evidence>
<evidence type="ECO:0000256" key="7">
    <source>
        <dbReference type="SAM" id="Phobius"/>
    </source>
</evidence>
<evidence type="ECO:0000313" key="9">
    <source>
        <dbReference type="Proteomes" id="UP000184394"/>
    </source>
</evidence>
<feature type="transmembrane region" description="Helical" evidence="7">
    <location>
        <begin position="114"/>
        <end position="131"/>
    </location>
</feature>
<protein>
    <submittedName>
        <fullName evidence="8">Membrane protein involved in the export of O-antigen and teichoic acid</fullName>
    </submittedName>
</protein>
<name>A0A1M7K018_RUMFL</name>
<keyword evidence="5 7" id="KW-1133">Transmembrane helix</keyword>
<feature type="transmembrane region" description="Helical" evidence="7">
    <location>
        <begin position="288"/>
        <end position="309"/>
    </location>
</feature>
<accession>A0A1M7K018</accession>
<evidence type="ECO:0000256" key="4">
    <source>
        <dbReference type="ARBA" id="ARBA00022692"/>
    </source>
</evidence>
<evidence type="ECO:0000256" key="2">
    <source>
        <dbReference type="ARBA" id="ARBA00007430"/>
    </source>
</evidence>
<evidence type="ECO:0000256" key="1">
    <source>
        <dbReference type="ARBA" id="ARBA00004651"/>
    </source>
</evidence>
<reference evidence="8 9" key="1">
    <citation type="submission" date="2016-11" db="EMBL/GenBank/DDBJ databases">
        <authorList>
            <person name="Jaros S."/>
            <person name="Januszkiewicz K."/>
            <person name="Wedrychowicz H."/>
        </authorList>
    </citation>
    <scope>NUCLEOTIDE SEQUENCE [LARGE SCALE GENOMIC DNA]</scope>
    <source>
        <strain evidence="8 9">Y1</strain>
    </source>
</reference>
<proteinExistence type="inferred from homology"/>
<feature type="transmembrane region" description="Helical" evidence="7">
    <location>
        <begin position="414"/>
        <end position="432"/>
    </location>
</feature>
<dbReference type="RefSeq" id="WP_072950739.1">
    <property type="nucleotide sequence ID" value="NZ_FRCT01000007.1"/>
</dbReference>
<dbReference type="PANTHER" id="PTHR30250:SF10">
    <property type="entry name" value="LIPOPOLYSACCHARIDE BIOSYNTHESIS PROTEIN WZXC"/>
    <property type="match status" value="1"/>
</dbReference>
<dbReference type="GO" id="GO:0005886">
    <property type="term" value="C:plasma membrane"/>
    <property type="evidence" value="ECO:0007669"/>
    <property type="project" value="UniProtKB-SubCell"/>
</dbReference>
<dbReference type="AlphaFoldDB" id="A0A1M7K018"/>
<comment type="subcellular location">
    <subcellularLocation>
        <location evidence="1">Cell membrane</location>
        <topology evidence="1">Multi-pass membrane protein</topology>
    </subcellularLocation>
</comment>
<feature type="transmembrane region" description="Helical" evidence="7">
    <location>
        <begin position="143"/>
        <end position="164"/>
    </location>
</feature>
<feature type="transmembrane region" description="Helical" evidence="7">
    <location>
        <begin position="170"/>
        <end position="189"/>
    </location>
</feature>
<dbReference type="CDD" id="cd13127">
    <property type="entry name" value="MATE_tuaB_like"/>
    <property type="match status" value="1"/>
</dbReference>
<feature type="transmembrane region" description="Helical" evidence="7">
    <location>
        <begin position="79"/>
        <end position="102"/>
    </location>
</feature>
<keyword evidence="3" id="KW-1003">Cell membrane</keyword>
<feature type="transmembrane region" description="Helical" evidence="7">
    <location>
        <begin position="321"/>
        <end position="345"/>
    </location>
</feature>
<comment type="similarity">
    <text evidence="2">Belongs to the polysaccharide synthase family.</text>
</comment>
<organism evidence="8 9">
    <name type="scientific">Ruminococcus flavefaciens</name>
    <dbReference type="NCBI Taxonomy" id="1265"/>
    <lineage>
        <taxon>Bacteria</taxon>
        <taxon>Bacillati</taxon>
        <taxon>Bacillota</taxon>
        <taxon>Clostridia</taxon>
        <taxon>Eubacteriales</taxon>
        <taxon>Oscillospiraceae</taxon>
        <taxon>Ruminococcus</taxon>
    </lineage>
</organism>
<evidence type="ECO:0000256" key="5">
    <source>
        <dbReference type="ARBA" id="ARBA00022989"/>
    </source>
</evidence>
<feature type="transmembrane region" description="Helical" evidence="7">
    <location>
        <begin position="439"/>
        <end position="460"/>
    </location>
</feature>
<keyword evidence="6 7" id="KW-0472">Membrane</keyword>
<dbReference type="EMBL" id="FRCT01000007">
    <property type="protein sequence ID" value="SHM58619.1"/>
    <property type="molecule type" value="Genomic_DNA"/>
</dbReference>
<keyword evidence="4 7" id="KW-0812">Transmembrane</keyword>
<evidence type="ECO:0000256" key="6">
    <source>
        <dbReference type="ARBA" id="ARBA00023136"/>
    </source>
</evidence>
<dbReference type="OrthoDB" id="9770347at2"/>
<feature type="transmembrane region" description="Helical" evidence="7">
    <location>
        <begin position="366"/>
        <end position="394"/>
    </location>
</feature>
<dbReference type="PANTHER" id="PTHR30250">
    <property type="entry name" value="PST FAMILY PREDICTED COLANIC ACID TRANSPORTER"/>
    <property type="match status" value="1"/>
</dbReference>